<proteinExistence type="predicted"/>
<evidence type="ECO:0000259" key="16">
    <source>
        <dbReference type="PROSITE" id="PS51103"/>
    </source>
</evidence>
<feature type="transmembrane region" description="Helical" evidence="13">
    <location>
        <begin position="395"/>
        <end position="413"/>
    </location>
</feature>
<dbReference type="InterPro" id="IPR050558">
    <property type="entry name" value="PTS_Sugar-Specific_Components"/>
</dbReference>
<dbReference type="Pfam" id="PF00358">
    <property type="entry name" value="PTS_EIIA_1"/>
    <property type="match status" value="1"/>
</dbReference>
<evidence type="ECO:0000259" key="14">
    <source>
        <dbReference type="PROSITE" id="PS51093"/>
    </source>
</evidence>
<evidence type="ECO:0000256" key="9">
    <source>
        <dbReference type="ARBA" id="ARBA00022989"/>
    </source>
</evidence>
<keyword evidence="2" id="KW-0813">Transport</keyword>
<dbReference type="InterPro" id="IPR001996">
    <property type="entry name" value="PTS_IIB_1"/>
</dbReference>
<dbReference type="Proteomes" id="UP000239250">
    <property type="component" value="Chromosome"/>
</dbReference>
<dbReference type="PANTHER" id="PTHR30175">
    <property type="entry name" value="PHOSPHOTRANSFERASE SYSTEM TRANSPORT PROTEIN"/>
    <property type="match status" value="1"/>
</dbReference>
<feature type="transmembrane region" description="Helical" evidence="13">
    <location>
        <begin position="617"/>
        <end position="638"/>
    </location>
</feature>
<evidence type="ECO:0000256" key="2">
    <source>
        <dbReference type="ARBA" id="ARBA00022448"/>
    </source>
</evidence>
<dbReference type="AlphaFoldDB" id="A0A2S0NK41"/>
<evidence type="ECO:0000256" key="11">
    <source>
        <dbReference type="PROSITE-ProRule" id="PRU00421"/>
    </source>
</evidence>
<evidence type="ECO:0000256" key="6">
    <source>
        <dbReference type="ARBA" id="ARBA00022683"/>
    </source>
</evidence>
<keyword evidence="3" id="KW-1003">Cell membrane</keyword>
<dbReference type="RefSeq" id="WP_303661969.1">
    <property type="nucleotide sequence ID" value="NZ_CP027019.1"/>
</dbReference>
<dbReference type="NCBIfam" id="TIGR00830">
    <property type="entry name" value="PTBA"/>
    <property type="match status" value="1"/>
</dbReference>
<dbReference type="InterPro" id="IPR018113">
    <property type="entry name" value="PTrfase_EIIB_Cys"/>
</dbReference>
<dbReference type="Pfam" id="PF00367">
    <property type="entry name" value="PTS_EIIB"/>
    <property type="match status" value="1"/>
</dbReference>
<evidence type="ECO:0000256" key="1">
    <source>
        <dbReference type="ARBA" id="ARBA00004651"/>
    </source>
</evidence>
<dbReference type="GO" id="GO:0008982">
    <property type="term" value="F:protein-N(PI)-phosphohistidine-sugar phosphotransferase activity"/>
    <property type="evidence" value="ECO:0007669"/>
    <property type="project" value="InterPro"/>
</dbReference>
<dbReference type="InterPro" id="IPR036878">
    <property type="entry name" value="Glu_permease_IIB"/>
</dbReference>
<dbReference type="Gene3D" id="2.70.70.10">
    <property type="entry name" value="Glucose Permease (Domain IIA)"/>
    <property type="match status" value="1"/>
</dbReference>
<keyword evidence="7 13" id="KW-0812">Transmembrane</keyword>
<accession>A0A2S0NK41</accession>
<feature type="transmembrane region" description="Helical" evidence="13">
    <location>
        <begin position="534"/>
        <end position="554"/>
    </location>
</feature>
<feature type="domain" description="PTS EIIC type-1" evidence="16">
    <location>
        <begin position="280"/>
        <end position="652"/>
    </location>
</feature>
<dbReference type="PANTHER" id="PTHR30175:SF1">
    <property type="entry name" value="PTS SYSTEM ARBUTIN-, CELLOBIOSE-, AND SALICIN-SPECIFIC EIIBC COMPONENT-RELATED"/>
    <property type="match status" value="1"/>
</dbReference>
<feature type="transmembrane region" description="Helical" evidence="13">
    <location>
        <begin position="433"/>
        <end position="453"/>
    </location>
</feature>
<dbReference type="InterPro" id="IPR013013">
    <property type="entry name" value="PTS_EIIC_1"/>
</dbReference>
<keyword evidence="8" id="KW-0418">Kinase</keyword>
<evidence type="ECO:0000256" key="12">
    <source>
        <dbReference type="SAM" id="Coils"/>
    </source>
</evidence>
<feature type="transmembrane region" description="Helical" evidence="13">
    <location>
        <begin position="507"/>
        <end position="528"/>
    </location>
</feature>
<dbReference type="EMBL" id="CP027019">
    <property type="protein sequence ID" value="AVP49378.1"/>
    <property type="molecule type" value="Genomic_DNA"/>
</dbReference>
<dbReference type="GO" id="GO:0090563">
    <property type="term" value="F:protein-phosphocysteine-sugar phosphotransferase activity"/>
    <property type="evidence" value="ECO:0007669"/>
    <property type="project" value="TreeGrafter"/>
</dbReference>
<feature type="transmembrane region" description="Helical" evidence="13">
    <location>
        <begin position="285"/>
        <end position="309"/>
    </location>
</feature>
<dbReference type="InterPro" id="IPR011055">
    <property type="entry name" value="Dup_hybrid_motif"/>
</dbReference>
<keyword evidence="9 13" id="KW-1133">Transmembrane helix</keyword>
<sequence length="867" mass="95840">MKKNIKIFSPVNGEIKELNKISDPVFADKMLGDGFYIEPSSTIFYSPFEEGNVELVFETKHALFLKSKDGVVGLLHIGLDTVSLKGEPFKVNVQAGDSINLKTKLVNVDLDQIKKANLKISTPLVFDEKQNENWKIKNIKYGKVKAGDLVAEMEYEPSQATSDIEKQTQINSAPVNSIENVAQIIYDNVGGKANFNDVMNCMTRLRISVIDKSIINETNIKNDKKVKNIVWSGNQMQVVIGTDVFKVKKAFDEIIEKDTVSTSKQSNLVKKVAWYKKIIPGISAIIMPALPILMAVGIIAGLQAILVASKVIQMPGKGVGVETLPLLDGLFYILSKVGLNLLGVFLLVSVVKLMKGNIMMAMLIGLTMTSRFLFAPGWSGWSLFNLGDNEILVKGYEGTILPAIIAGFVYIYFDRWVQKWMPSAVDLVFRHALSYIFVMIVVFFLVGPLFAFVEKGLTIAVEAIGKIPFGIGVGLFALLWQPLVLTGSHAALAIGMTSAINAGTPSLLYPAIALGVFGQVGAAIGMAIKTKDVQIQKIVIGSTAAGFFGITEPIIYGATLQKFKPFFLGTIGAFVAGLVSGNLGLYKVAPGGMGLLGFLTLGDGHPGAEATITKIGLGYMTMFISIGGAALLTFLFWGDRVNENRGFKKSVNLVTLIYAQHMNISRKEAKAIVKNKFENLGSEIKNSEKTLKQFSNYVIKENRLITKIETLKTKKEDYLVKYQKANLKLTTWFESKNESLLDQEKLKNLNATKILKQEKIEKHFNLTKFDLKIEHLTTQLNELKASNKDAENFVIDLQLKIETDVAKVLADLAKEIKLEKLNTLNAKFFNAIHSIDIAYVQTPKQAINWTKQDTFKTKNKYLAMFRF</sequence>
<dbReference type="PROSITE" id="PS51098">
    <property type="entry name" value="PTS_EIIB_TYPE_1"/>
    <property type="match status" value="1"/>
</dbReference>
<feature type="transmembrane region" description="Helical" evidence="13">
    <location>
        <begin position="329"/>
        <end position="351"/>
    </location>
</feature>
<keyword evidence="12" id="KW-0175">Coiled coil</keyword>
<evidence type="ECO:0000256" key="5">
    <source>
        <dbReference type="ARBA" id="ARBA00022679"/>
    </source>
</evidence>
<dbReference type="SUPFAM" id="SSF51261">
    <property type="entry name" value="Duplicated hybrid motif"/>
    <property type="match status" value="1"/>
</dbReference>
<feature type="coiled-coil region" evidence="12">
    <location>
        <begin position="766"/>
        <end position="793"/>
    </location>
</feature>
<name>A0A2S0NK41_9MOLU</name>
<evidence type="ECO:0000259" key="15">
    <source>
        <dbReference type="PROSITE" id="PS51098"/>
    </source>
</evidence>
<protein>
    <recommendedName>
        <fullName evidence="19">PTS system, beta-glucoside-specific IIABC component</fullName>
    </recommendedName>
</protein>
<dbReference type="PROSITE" id="PS51103">
    <property type="entry name" value="PTS_EIIC_TYPE_1"/>
    <property type="match status" value="1"/>
</dbReference>
<dbReference type="SUPFAM" id="SSF55604">
    <property type="entry name" value="Glucose permease domain IIB"/>
    <property type="match status" value="1"/>
</dbReference>
<evidence type="ECO:0000256" key="8">
    <source>
        <dbReference type="ARBA" id="ARBA00022777"/>
    </source>
</evidence>
<evidence type="ECO:0000256" key="4">
    <source>
        <dbReference type="ARBA" id="ARBA00022597"/>
    </source>
</evidence>
<feature type="domain" description="PTS EIIB type-1" evidence="15">
    <location>
        <begin position="179"/>
        <end position="261"/>
    </location>
</feature>
<dbReference type="Gene3D" id="3.30.1360.60">
    <property type="entry name" value="Glucose permease domain IIB"/>
    <property type="match status" value="1"/>
</dbReference>
<keyword evidence="6" id="KW-0598">Phosphotransferase system</keyword>
<gene>
    <name evidence="17" type="ORF">C5T88_02150</name>
</gene>
<keyword evidence="4" id="KW-0762">Sugar transport</keyword>
<dbReference type="GO" id="GO:0009401">
    <property type="term" value="P:phosphoenolpyruvate-dependent sugar phosphotransferase system"/>
    <property type="evidence" value="ECO:0007669"/>
    <property type="project" value="UniProtKB-KW"/>
</dbReference>
<evidence type="ECO:0000256" key="3">
    <source>
        <dbReference type="ARBA" id="ARBA00022475"/>
    </source>
</evidence>
<comment type="subcellular location">
    <subcellularLocation>
        <location evidence="1">Cell membrane</location>
        <topology evidence="1">Multi-pass membrane protein</topology>
    </subcellularLocation>
</comment>
<evidence type="ECO:0008006" key="19">
    <source>
        <dbReference type="Google" id="ProtNLM"/>
    </source>
</evidence>
<evidence type="ECO:0000313" key="18">
    <source>
        <dbReference type="Proteomes" id="UP000239250"/>
    </source>
</evidence>
<keyword evidence="5" id="KW-0808">Transferase</keyword>
<dbReference type="GO" id="GO:0005886">
    <property type="term" value="C:plasma membrane"/>
    <property type="evidence" value="ECO:0007669"/>
    <property type="project" value="UniProtKB-SubCell"/>
</dbReference>
<feature type="transmembrane region" description="Helical" evidence="13">
    <location>
        <begin position="473"/>
        <end position="495"/>
    </location>
</feature>
<dbReference type="PROSITE" id="PS01035">
    <property type="entry name" value="PTS_EIIB_TYPE_1_CYS"/>
    <property type="match status" value="1"/>
</dbReference>
<dbReference type="Pfam" id="PF02378">
    <property type="entry name" value="PTS_EIIC"/>
    <property type="match status" value="1"/>
</dbReference>
<feature type="transmembrane region" description="Helical" evidence="13">
    <location>
        <begin position="566"/>
        <end position="586"/>
    </location>
</feature>
<feature type="active site" description="Phosphocysteine intermediate; for EIIB activity" evidence="11">
    <location>
        <position position="201"/>
    </location>
</feature>
<dbReference type="PROSITE" id="PS51093">
    <property type="entry name" value="PTS_EIIA_TYPE_1"/>
    <property type="match status" value="1"/>
</dbReference>
<dbReference type="GO" id="GO:0016301">
    <property type="term" value="F:kinase activity"/>
    <property type="evidence" value="ECO:0007669"/>
    <property type="project" value="UniProtKB-KW"/>
</dbReference>
<dbReference type="CDD" id="cd00212">
    <property type="entry name" value="PTS_IIB_glc"/>
    <property type="match status" value="1"/>
</dbReference>
<evidence type="ECO:0000256" key="10">
    <source>
        <dbReference type="ARBA" id="ARBA00023136"/>
    </source>
</evidence>
<reference evidence="18" key="1">
    <citation type="submission" date="2018-02" db="EMBL/GenBank/DDBJ databases">
        <title>Firefly genomes illuminate parallel origins of bioluminescence in beetles.</title>
        <authorList>
            <person name="Fallon T.R."/>
            <person name="Lower S.E.S."/>
            <person name="Behringer M."/>
            <person name="Weng J.-K."/>
        </authorList>
    </citation>
    <scope>NUCLEOTIDE SEQUENCE [LARGE SCALE GENOMIC DNA]</scope>
</reference>
<evidence type="ECO:0000256" key="7">
    <source>
        <dbReference type="ARBA" id="ARBA00022692"/>
    </source>
</evidence>
<evidence type="ECO:0000256" key="13">
    <source>
        <dbReference type="SAM" id="Phobius"/>
    </source>
</evidence>
<evidence type="ECO:0000313" key="17">
    <source>
        <dbReference type="EMBL" id="AVP49378.1"/>
    </source>
</evidence>
<dbReference type="InterPro" id="IPR001127">
    <property type="entry name" value="PTS_EIIA_1_perm"/>
</dbReference>
<feature type="domain" description="PTS EIIA type-1" evidence="14">
    <location>
        <begin position="23"/>
        <end position="128"/>
    </location>
</feature>
<dbReference type="InterPro" id="IPR003352">
    <property type="entry name" value="PTS_EIIC"/>
</dbReference>
<organism evidence="17 18">
    <name type="scientific">Williamsoniiplasma luminosum</name>
    <dbReference type="NCBI Taxonomy" id="214888"/>
    <lineage>
        <taxon>Bacteria</taxon>
        <taxon>Bacillati</taxon>
        <taxon>Mycoplasmatota</taxon>
        <taxon>Mollicutes</taxon>
        <taxon>Entomoplasmatales</taxon>
        <taxon>Williamsoniiplasma</taxon>
    </lineage>
</organism>
<feature type="transmembrane region" description="Helical" evidence="13">
    <location>
        <begin position="358"/>
        <end position="375"/>
    </location>
</feature>
<keyword evidence="10 13" id="KW-0472">Membrane</keyword>